<evidence type="ECO:0000313" key="3">
    <source>
        <dbReference type="Proteomes" id="UP000240957"/>
    </source>
</evidence>
<evidence type="ECO:0000313" key="1">
    <source>
        <dbReference type="EMBL" id="MFC2995717.1"/>
    </source>
</evidence>
<sequence length="118" mass="13288">MRSKKISLVVVPLLLSACSDNKTLKQDVYDNQFDCTLDWNYQLCDKELNHDESGALYIRYIGPQYYANNREVKYKGRVVAAYSQRSSRQPLVSKVVKKFAKSQPIRGGFGRGGGSFGG</sequence>
<accession>A0A371YKB3</accession>
<dbReference type="OrthoDB" id="6694442at2"/>
<reference evidence="1" key="4">
    <citation type="submission" date="2024-09" db="EMBL/GenBank/DDBJ databases">
        <authorList>
            <person name="Sun Q."/>
            <person name="Mori K."/>
        </authorList>
    </citation>
    <scope>NUCLEOTIDE SEQUENCE</scope>
    <source>
        <strain evidence="1">KCTC 62575</strain>
    </source>
</reference>
<dbReference type="Proteomes" id="UP001595455">
    <property type="component" value="Unassembled WGS sequence"/>
</dbReference>
<dbReference type="Proteomes" id="UP000240957">
    <property type="component" value="Unassembled WGS sequence"/>
</dbReference>
<dbReference type="EMBL" id="JBHRSF010000035">
    <property type="protein sequence ID" value="MFC2995717.1"/>
    <property type="molecule type" value="Genomic_DNA"/>
</dbReference>
<name>A0A371YKB3_9GAMM</name>
<keyword evidence="4" id="KW-1185">Reference proteome</keyword>
<dbReference type="RefSeq" id="WP_107009853.1">
    <property type="nucleotide sequence ID" value="NZ_JAVIDQ010000022.1"/>
</dbReference>
<organism evidence="2 3">
    <name type="scientific">Acinetobacter sichuanensis</name>
    <dbReference type="NCBI Taxonomy" id="2136183"/>
    <lineage>
        <taxon>Bacteria</taxon>
        <taxon>Pseudomonadati</taxon>
        <taxon>Pseudomonadota</taxon>
        <taxon>Gammaproteobacteria</taxon>
        <taxon>Moraxellales</taxon>
        <taxon>Moraxellaceae</taxon>
        <taxon>Acinetobacter</taxon>
    </lineage>
</organism>
<reference evidence="1" key="1">
    <citation type="journal article" date="2014" name="Int. J. Syst. Evol. Microbiol.">
        <title>Complete genome of a new Firmicutes species belonging to the dominant human colonic microbiota ('Ruminococcus bicirculans') reveals two chromosomes and a selective capacity to utilize plant glucans.</title>
        <authorList>
            <consortium name="NISC Comparative Sequencing Program"/>
            <person name="Wegmann U."/>
            <person name="Louis P."/>
            <person name="Goesmann A."/>
            <person name="Henrissat B."/>
            <person name="Duncan S.H."/>
            <person name="Flint H.J."/>
        </authorList>
    </citation>
    <scope>NUCLEOTIDE SEQUENCE</scope>
    <source>
        <strain evidence="1">KCTC 62575</strain>
    </source>
</reference>
<reference evidence="2 3" key="2">
    <citation type="submission" date="2018-08" db="EMBL/GenBank/DDBJ databases">
        <title>The draft genome of Acinetobacter sichuanensis strain WCHAc060041.</title>
        <authorList>
            <person name="Qin J."/>
            <person name="Feng Y."/>
            <person name="Zong Z."/>
        </authorList>
    </citation>
    <scope>NUCLEOTIDE SEQUENCE [LARGE SCALE GENOMIC DNA]</scope>
    <source>
        <strain evidence="2 3">WCHAc060041</strain>
    </source>
</reference>
<protein>
    <submittedName>
        <fullName evidence="2">Uncharacterized protein</fullName>
    </submittedName>
</protein>
<proteinExistence type="predicted"/>
<gene>
    <name evidence="1" type="ORF">ACFODO_10620</name>
    <name evidence="2" type="ORF">C9E89_019180</name>
</gene>
<comment type="caution">
    <text evidence="2">The sequence shown here is derived from an EMBL/GenBank/DDBJ whole genome shotgun (WGS) entry which is preliminary data.</text>
</comment>
<reference evidence="4" key="3">
    <citation type="journal article" date="2019" name="Int. J. Syst. Evol. Microbiol.">
        <title>The Global Catalogue of Microorganisms (GCM) 10K type strain sequencing project: providing services to taxonomists for standard genome sequencing and annotation.</title>
        <authorList>
            <consortium name="The Broad Institute Genomics Platform"/>
            <consortium name="The Broad Institute Genome Sequencing Center for Infectious Disease"/>
            <person name="Wu L."/>
            <person name="Ma J."/>
        </authorList>
    </citation>
    <scope>NUCLEOTIDE SEQUENCE [LARGE SCALE GENOMIC DNA]</scope>
    <source>
        <strain evidence="4">KCTC 62575</strain>
    </source>
</reference>
<evidence type="ECO:0000313" key="4">
    <source>
        <dbReference type="Proteomes" id="UP001595455"/>
    </source>
</evidence>
<dbReference type="PROSITE" id="PS51257">
    <property type="entry name" value="PROKAR_LIPOPROTEIN"/>
    <property type="match status" value="1"/>
</dbReference>
<dbReference type="AlphaFoldDB" id="A0A371YKB3"/>
<evidence type="ECO:0000313" key="2">
    <source>
        <dbReference type="EMBL" id="RFC81907.1"/>
    </source>
</evidence>
<dbReference type="EMBL" id="PYIX02000050">
    <property type="protein sequence ID" value="RFC81907.1"/>
    <property type="molecule type" value="Genomic_DNA"/>
</dbReference>